<gene>
    <name evidence="1" type="ORF">J2X78_000413</name>
</gene>
<organism evidence="1 2">
    <name type="scientific">Pedobacter africanus</name>
    <dbReference type="NCBI Taxonomy" id="151894"/>
    <lineage>
        <taxon>Bacteria</taxon>
        <taxon>Pseudomonadati</taxon>
        <taxon>Bacteroidota</taxon>
        <taxon>Sphingobacteriia</taxon>
        <taxon>Sphingobacteriales</taxon>
        <taxon>Sphingobacteriaceae</taxon>
        <taxon>Pedobacter</taxon>
    </lineage>
</organism>
<evidence type="ECO:0000313" key="2">
    <source>
        <dbReference type="Proteomes" id="UP001246858"/>
    </source>
</evidence>
<keyword evidence="2" id="KW-1185">Reference proteome</keyword>
<comment type="caution">
    <text evidence="1">The sequence shown here is derived from an EMBL/GenBank/DDBJ whole genome shotgun (WGS) entry which is preliminary data.</text>
</comment>
<proteinExistence type="predicted"/>
<sequence>MKRILNLTLMVLLLFTALSCKKVVSKDGIQGTWELRHLAGGQIAGLDPNFKKGNGNKYKFEGQTYTRYEKGEITESGTFTIEKADAAINASKANARIRFSPSEDEYYINLSGNKLTIFIGIIAADGVETTYKRE</sequence>
<reference evidence="1" key="1">
    <citation type="submission" date="2023-07" db="EMBL/GenBank/DDBJ databases">
        <title>Sorghum-associated microbial communities from plants grown in Nebraska, USA.</title>
        <authorList>
            <person name="Schachtman D."/>
        </authorList>
    </citation>
    <scope>NUCLEOTIDE SEQUENCE</scope>
    <source>
        <strain evidence="1">2697</strain>
    </source>
</reference>
<name>A0ACC6KRY6_9SPHI</name>
<protein>
    <submittedName>
        <fullName evidence="1">Uncharacterized protein</fullName>
    </submittedName>
</protein>
<evidence type="ECO:0000313" key="1">
    <source>
        <dbReference type="EMBL" id="MDR6781861.1"/>
    </source>
</evidence>
<accession>A0ACC6KRY6</accession>
<dbReference type="Proteomes" id="UP001246858">
    <property type="component" value="Unassembled WGS sequence"/>
</dbReference>
<dbReference type="EMBL" id="JAVDTF010000001">
    <property type="protein sequence ID" value="MDR6781861.1"/>
    <property type="molecule type" value="Genomic_DNA"/>
</dbReference>